<keyword evidence="2" id="KW-0813">Transport</keyword>
<evidence type="ECO:0000256" key="6">
    <source>
        <dbReference type="ARBA" id="ARBA00022840"/>
    </source>
</evidence>
<accession>A0A9W8UI37</accession>
<feature type="transmembrane region" description="Helical" evidence="10">
    <location>
        <begin position="23"/>
        <end position="47"/>
    </location>
</feature>
<dbReference type="GeneID" id="80891821"/>
<dbReference type="CDD" id="cd18580">
    <property type="entry name" value="ABC_6TM_ABCC_D2"/>
    <property type="match status" value="1"/>
</dbReference>
<comment type="caution">
    <text evidence="13">The sequence shown here is derived from an EMBL/GenBank/DDBJ whole genome shotgun (WGS) entry which is preliminary data.</text>
</comment>
<comment type="subcellular location">
    <subcellularLocation>
        <location evidence="1">Cell membrane</location>
        <topology evidence="1">Multi-pass membrane protein</topology>
    </subcellularLocation>
</comment>
<dbReference type="PROSITE" id="PS00211">
    <property type="entry name" value="ABC_TRANSPORTER_1"/>
    <property type="match status" value="1"/>
</dbReference>
<evidence type="ECO:0000256" key="5">
    <source>
        <dbReference type="ARBA" id="ARBA00022741"/>
    </source>
</evidence>
<dbReference type="InterPro" id="IPR050173">
    <property type="entry name" value="ABC_transporter_C-like"/>
</dbReference>
<dbReference type="InterPro" id="IPR027417">
    <property type="entry name" value="P-loop_NTPase"/>
</dbReference>
<feature type="transmembrane region" description="Helical" evidence="10">
    <location>
        <begin position="513"/>
        <end position="534"/>
    </location>
</feature>
<dbReference type="InterPro" id="IPR011527">
    <property type="entry name" value="ABC1_TM_dom"/>
</dbReference>
<dbReference type="SUPFAM" id="SSF52540">
    <property type="entry name" value="P-loop containing nucleoside triphosphate hydrolases"/>
    <property type="match status" value="2"/>
</dbReference>
<evidence type="ECO:0000256" key="3">
    <source>
        <dbReference type="ARBA" id="ARBA00022475"/>
    </source>
</evidence>
<evidence type="ECO:0000256" key="2">
    <source>
        <dbReference type="ARBA" id="ARBA00022448"/>
    </source>
</evidence>
<feature type="transmembrane region" description="Helical" evidence="10">
    <location>
        <begin position="480"/>
        <end position="507"/>
    </location>
</feature>
<feature type="transmembrane region" description="Helical" evidence="10">
    <location>
        <begin position="399"/>
        <end position="418"/>
    </location>
</feature>
<dbReference type="InterPro" id="IPR036640">
    <property type="entry name" value="ABC1_TM_sf"/>
</dbReference>
<dbReference type="InterPro" id="IPR003593">
    <property type="entry name" value="AAA+_ATPase"/>
</dbReference>
<proteinExistence type="predicted"/>
<keyword evidence="4 10" id="KW-0812">Transmembrane</keyword>
<dbReference type="PROSITE" id="PS50893">
    <property type="entry name" value="ABC_TRANSPORTER_2"/>
    <property type="match status" value="2"/>
</dbReference>
<evidence type="ECO:0000313" key="13">
    <source>
        <dbReference type="EMBL" id="KAJ4145830.1"/>
    </source>
</evidence>
<dbReference type="PANTHER" id="PTHR24223">
    <property type="entry name" value="ATP-BINDING CASSETTE SUB-FAMILY C"/>
    <property type="match status" value="1"/>
</dbReference>
<evidence type="ECO:0000313" key="14">
    <source>
        <dbReference type="Proteomes" id="UP001144673"/>
    </source>
</evidence>
<feature type="transmembrane region" description="Helical" evidence="10">
    <location>
        <begin position="152"/>
        <end position="173"/>
    </location>
</feature>
<keyword evidence="3" id="KW-1003">Cell membrane</keyword>
<feature type="domain" description="ABC transmembrane type-1" evidence="12">
    <location>
        <begin position="260"/>
        <end position="542"/>
    </location>
</feature>
<gene>
    <name evidence="13" type="ORF">LMH87_004662</name>
</gene>
<sequence length="1429" mass="154878">MSISPFTTSPDGGVDFSVNFENAVFGMLPAALALVIMIIIASFKWSSRSFCRGWKSAQAWMDMMILIPLVSLHLASLIISSRLPVGSLLGADALGTASYVFRLLAALGLFVCRLLWNADSLLATNLYLLVTCISDGVRVHTLWRLAQLDPPAGFALPALQIAIMIMTAISFFFSEFCSSAKSREVRNSRRAYIDESGGGTSGMLFFGWLWPLLRYGLKNKLVAEDLKSSLARPVATYTLRGSKVDFYDAGFWGSATIQFLGALFVRLLGAGTLLAQPFIINGIVSFLQGSKDRSIGIWLVVGMFFNQLANSLLQAHGEQMFFQLSTRVRSFLIHNVAFRSFGVGPPENADWETAGSKVLVRLSEDSAAVSGAIVMSGMIAPNLVVVGVGSYVLFKSINLAFLGPLLAAVVCFLAPMLLGKPLSQSQKAFLEAAEVRIQIVKNLISDIRNIRFGNMQHTAAQQATQSRQREIDAATTFRRVLTFVIIAATFTMSLANLAAFGGVALLPQLRFDYSILFTSLSLIQIMLTPLLSIIQMLPDFFSAFISWKRIRDYVTEGADEGKHADPKTERKEETAGLLLLLSNATAEWTPNSIFLKDADLSVSTGELLVLSGAPGCGKSSFLKAVLGEVRVKAGAMSIGAKHLTFCDQVPWFVPEMTVKENILFGKAFNAKLYSEVVAACCLDHDLLNLPKGDDTGLASNGSPLSGGQRKRVSLARSLYDEGGDLLLLDDVFSGLDAKTRTQVAVNLFGPDGFLQKRRAAAIFCCTETPSILSGVANARFYQLASGSLTVVERDFSNFTAGEEIIEEAGESPEICDSRLPASVQPTNDTERVSDADQSPPGETLDQVKRKSYEAHRLYLKSFGSIATLACVALFLFTWIGIDKGSSFWLSHWAGQYATSHESAEAGYYIGIYAAFVGAGLLVSYALTWVLFMKLIPSSSISLHQDMLSVLVKTPASTTELHKSETVNRFMNDIEAVDLALPQALENLIHAVGASLGSLVVIAIGSPYAIISLVALLPLLWLLQKVYLSTSVQLRTLQIAARAPMLEVASATVQGRLTIRALRGEKFLSQVISDRVYHALLMGYIFGSIQHWAILMLNLLNGCLATAVAALLVGLGGAQSAAWGGLALVNTISLGQDAMLLLIWWTRFESSMASMERIFDYTHRTPQEKVVLPEAVVTDSWPEKGDVELDSLSLAYGSHVVVNDITVSIASGNKVAVLGRTGSGKTSLLQAFFGLIHIAGGTMCVDGAELSHVESDSLRRRLVGHPQKFVANNSGSVRENLDPAGDVSDARVEEVLRQVMTPEMCAEIMSKLDAKWNGCSFSEGWQQHIGICRTLLRDSAVYVLDEPTSGMSEGRHTAVLAAILGITAGKTVITTTHTLMGIQKFDQVIIIQDGRLLEHGSPGDLIREPGSMLNELIRADLQQQRFSEGV</sequence>
<dbReference type="Gene3D" id="1.20.1560.10">
    <property type="entry name" value="ABC transporter type 1, transmembrane domain"/>
    <property type="match status" value="2"/>
</dbReference>
<feature type="transmembrane region" description="Helical" evidence="10">
    <location>
        <begin position="99"/>
        <end position="116"/>
    </location>
</feature>
<dbReference type="KEGG" id="amus:LMH87_004662"/>
<protein>
    <recommendedName>
        <fullName evidence="15">ABC transporter</fullName>
    </recommendedName>
</protein>
<dbReference type="Proteomes" id="UP001144673">
    <property type="component" value="Chromosome 2"/>
</dbReference>
<feature type="transmembrane region" description="Helical" evidence="10">
    <location>
        <begin position="907"/>
        <end position="931"/>
    </location>
</feature>
<dbReference type="GO" id="GO:0005886">
    <property type="term" value="C:plasma membrane"/>
    <property type="evidence" value="ECO:0007669"/>
    <property type="project" value="UniProtKB-SubCell"/>
</dbReference>
<dbReference type="Pfam" id="PF00005">
    <property type="entry name" value="ABC_tran"/>
    <property type="match status" value="2"/>
</dbReference>
<dbReference type="GO" id="GO:0140359">
    <property type="term" value="F:ABC-type transporter activity"/>
    <property type="evidence" value="ECO:0007669"/>
    <property type="project" value="InterPro"/>
</dbReference>
<evidence type="ECO:0000256" key="9">
    <source>
        <dbReference type="SAM" id="MobiDB-lite"/>
    </source>
</evidence>
<dbReference type="EMBL" id="JAJHUN010000011">
    <property type="protein sequence ID" value="KAJ4145830.1"/>
    <property type="molecule type" value="Genomic_DNA"/>
</dbReference>
<evidence type="ECO:0000256" key="8">
    <source>
        <dbReference type="ARBA" id="ARBA00023136"/>
    </source>
</evidence>
<keyword evidence="6" id="KW-0067">ATP-binding</keyword>
<evidence type="ECO:0000256" key="10">
    <source>
        <dbReference type="SAM" id="Phobius"/>
    </source>
</evidence>
<dbReference type="SMART" id="SM00382">
    <property type="entry name" value="AAA"/>
    <property type="match status" value="2"/>
</dbReference>
<reference evidence="13" key="1">
    <citation type="journal article" date="2023" name="Access Microbiol">
        <title>De-novo genome assembly for Akanthomyces muscarius, a biocontrol agent of insect agricultural pests.</title>
        <authorList>
            <person name="Erdos Z."/>
            <person name="Studholme D.J."/>
            <person name="Raymond B."/>
            <person name="Sharma M."/>
        </authorList>
    </citation>
    <scope>NUCLEOTIDE SEQUENCE</scope>
    <source>
        <strain evidence="13">Ve6</strain>
    </source>
</reference>
<feature type="region of interest" description="Disordered" evidence="9">
    <location>
        <begin position="816"/>
        <end position="843"/>
    </location>
</feature>
<dbReference type="Gene3D" id="3.40.50.300">
    <property type="entry name" value="P-loop containing nucleotide triphosphate hydrolases"/>
    <property type="match status" value="2"/>
</dbReference>
<feature type="transmembrane region" description="Helical" evidence="10">
    <location>
        <begin position="295"/>
        <end position="313"/>
    </location>
</feature>
<evidence type="ECO:0000259" key="12">
    <source>
        <dbReference type="PROSITE" id="PS50929"/>
    </source>
</evidence>
<feature type="transmembrane region" description="Helical" evidence="10">
    <location>
        <begin position="1091"/>
        <end position="1114"/>
    </location>
</feature>
<evidence type="ECO:0008006" key="15">
    <source>
        <dbReference type="Google" id="ProtNLM"/>
    </source>
</evidence>
<feature type="transmembrane region" description="Helical" evidence="10">
    <location>
        <begin position="128"/>
        <end position="146"/>
    </location>
</feature>
<dbReference type="PANTHER" id="PTHR24223:SF399">
    <property type="entry name" value="ABC TRANSPORTER ATNG"/>
    <property type="match status" value="1"/>
</dbReference>
<keyword evidence="8 10" id="KW-0472">Membrane</keyword>
<feature type="domain" description="ABC transporter" evidence="11">
    <location>
        <begin position="1186"/>
        <end position="1417"/>
    </location>
</feature>
<evidence type="ECO:0000256" key="1">
    <source>
        <dbReference type="ARBA" id="ARBA00004651"/>
    </source>
</evidence>
<dbReference type="GO" id="GO:0016887">
    <property type="term" value="F:ATP hydrolysis activity"/>
    <property type="evidence" value="ECO:0007669"/>
    <property type="project" value="InterPro"/>
</dbReference>
<feature type="transmembrane region" description="Helical" evidence="10">
    <location>
        <begin position="1120"/>
        <end position="1144"/>
    </location>
</feature>
<dbReference type="GO" id="GO:0005524">
    <property type="term" value="F:ATP binding"/>
    <property type="evidence" value="ECO:0007669"/>
    <property type="project" value="UniProtKB-KW"/>
</dbReference>
<dbReference type="InterPro" id="IPR017871">
    <property type="entry name" value="ABC_transporter-like_CS"/>
</dbReference>
<feature type="domain" description="ABC transporter" evidence="11">
    <location>
        <begin position="579"/>
        <end position="817"/>
    </location>
</feature>
<keyword evidence="14" id="KW-1185">Reference proteome</keyword>
<evidence type="ECO:0000256" key="4">
    <source>
        <dbReference type="ARBA" id="ARBA00022692"/>
    </source>
</evidence>
<dbReference type="Pfam" id="PF00664">
    <property type="entry name" value="ABC_membrane"/>
    <property type="match status" value="2"/>
</dbReference>
<feature type="transmembrane region" description="Helical" evidence="10">
    <location>
        <begin position="249"/>
        <end position="275"/>
    </location>
</feature>
<evidence type="ECO:0000259" key="11">
    <source>
        <dbReference type="PROSITE" id="PS50893"/>
    </source>
</evidence>
<dbReference type="InterPro" id="IPR044726">
    <property type="entry name" value="ABCC_6TM_D2"/>
</dbReference>
<organism evidence="13 14">
    <name type="scientific">Akanthomyces muscarius</name>
    <name type="common">Entomopathogenic fungus</name>
    <name type="synonym">Lecanicillium muscarium</name>
    <dbReference type="NCBI Taxonomy" id="2231603"/>
    <lineage>
        <taxon>Eukaryota</taxon>
        <taxon>Fungi</taxon>
        <taxon>Dikarya</taxon>
        <taxon>Ascomycota</taxon>
        <taxon>Pezizomycotina</taxon>
        <taxon>Sordariomycetes</taxon>
        <taxon>Hypocreomycetidae</taxon>
        <taxon>Hypocreales</taxon>
        <taxon>Cordycipitaceae</taxon>
        <taxon>Akanthomyces</taxon>
    </lineage>
</organism>
<feature type="transmembrane region" description="Helical" evidence="10">
    <location>
        <begin position="857"/>
        <end position="881"/>
    </location>
</feature>
<name>A0A9W8UI37_AKAMU</name>
<dbReference type="RefSeq" id="XP_056049500.1">
    <property type="nucleotide sequence ID" value="XM_056195919.1"/>
</dbReference>
<feature type="transmembrane region" description="Helical" evidence="10">
    <location>
        <begin position="367"/>
        <end position="393"/>
    </location>
</feature>
<dbReference type="PROSITE" id="PS50929">
    <property type="entry name" value="ABC_TM1F"/>
    <property type="match status" value="2"/>
</dbReference>
<feature type="transmembrane region" description="Helical" evidence="10">
    <location>
        <begin position="59"/>
        <end position="79"/>
    </location>
</feature>
<keyword evidence="7 10" id="KW-1133">Transmembrane helix</keyword>
<keyword evidence="5" id="KW-0547">Nucleotide-binding</keyword>
<feature type="transmembrane region" description="Helical" evidence="10">
    <location>
        <begin position="1009"/>
        <end position="1027"/>
    </location>
</feature>
<dbReference type="InterPro" id="IPR003439">
    <property type="entry name" value="ABC_transporter-like_ATP-bd"/>
</dbReference>
<dbReference type="SUPFAM" id="SSF90123">
    <property type="entry name" value="ABC transporter transmembrane region"/>
    <property type="match status" value="2"/>
</dbReference>
<evidence type="ECO:0000256" key="7">
    <source>
        <dbReference type="ARBA" id="ARBA00022989"/>
    </source>
</evidence>
<feature type="domain" description="ABC transmembrane type-1" evidence="12">
    <location>
        <begin position="871"/>
        <end position="1149"/>
    </location>
</feature>